<evidence type="ECO:0000313" key="6">
    <source>
        <dbReference type="Proteomes" id="UP001497392"/>
    </source>
</evidence>
<keyword evidence="6" id="KW-1185">Reference proteome</keyword>
<dbReference type="InterPro" id="IPR029070">
    <property type="entry name" value="Chitinase_insertion_sf"/>
</dbReference>
<dbReference type="PANTHER" id="PTHR46066">
    <property type="entry name" value="CHITINASE DOMAIN-CONTAINING PROTEIN 1 FAMILY MEMBER"/>
    <property type="match status" value="1"/>
</dbReference>
<organism evidence="5 6">
    <name type="scientific">Coccomyxa viridis</name>
    <dbReference type="NCBI Taxonomy" id="1274662"/>
    <lineage>
        <taxon>Eukaryota</taxon>
        <taxon>Viridiplantae</taxon>
        <taxon>Chlorophyta</taxon>
        <taxon>core chlorophytes</taxon>
        <taxon>Trebouxiophyceae</taxon>
        <taxon>Trebouxiophyceae incertae sedis</taxon>
        <taxon>Coccomyxaceae</taxon>
        <taxon>Coccomyxa</taxon>
    </lineage>
</organism>
<name>A0ABP1GDQ0_9CHLO</name>
<gene>
    <name evidence="5" type="primary">g12030</name>
    <name evidence="5" type="ORF">VP750_LOCUS10734</name>
</gene>
<evidence type="ECO:0000259" key="4">
    <source>
        <dbReference type="PROSITE" id="PS51910"/>
    </source>
</evidence>
<feature type="domain" description="GH18" evidence="4">
    <location>
        <begin position="56"/>
        <end position="380"/>
    </location>
</feature>
<dbReference type="PROSITE" id="PS51910">
    <property type="entry name" value="GH18_2"/>
    <property type="match status" value="1"/>
</dbReference>
<evidence type="ECO:0000256" key="3">
    <source>
        <dbReference type="SAM" id="SignalP"/>
    </source>
</evidence>
<feature type="signal peptide" evidence="3">
    <location>
        <begin position="1"/>
        <end position="36"/>
    </location>
</feature>
<dbReference type="PANTHER" id="PTHR46066:SF2">
    <property type="entry name" value="CHITINASE DOMAIN-CONTAINING PROTEIN 1"/>
    <property type="match status" value="1"/>
</dbReference>
<comment type="similarity">
    <text evidence="1">Belongs to the glycosyl hydrolase 18 family.</text>
</comment>
<dbReference type="Proteomes" id="UP001497392">
    <property type="component" value="Unassembled WGS sequence"/>
</dbReference>
<dbReference type="SMART" id="SM00636">
    <property type="entry name" value="Glyco_18"/>
    <property type="match status" value="1"/>
</dbReference>
<dbReference type="PROSITE" id="PS51257">
    <property type="entry name" value="PROKAR_LIPOPROTEIN"/>
    <property type="match status" value="1"/>
</dbReference>
<dbReference type="InterPro" id="IPR017853">
    <property type="entry name" value="GH"/>
</dbReference>
<evidence type="ECO:0000256" key="1">
    <source>
        <dbReference type="ARBA" id="ARBA00009336"/>
    </source>
</evidence>
<feature type="chain" id="PRO_5046493165" description="Chitinase domain-containing protein 1" evidence="3">
    <location>
        <begin position="37"/>
        <end position="380"/>
    </location>
</feature>
<accession>A0ABP1GDQ0</accession>
<evidence type="ECO:0000256" key="2">
    <source>
        <dbReference type="ARBA" id="ARBA00040976"/>
    </source>
</evidence>
<dbReference type="InterPro" id="IPR011583">
    <property type="entry name" value="Chitinase_II/V-like_cat"/>
</dbReference>
<protein>
    <recommendedName>
        <fullName evidence="2">Chitinase domain-containing protein 1</fullName>
    </recommendedName>
</protein>
<dbReference type="Gene3D" id="3.20.20.80">
    <property type="entry name" value="Glycosidases"/>
    <property type="match status" value="1"/>
</dbReference>
<evidence type="ECO:0000313" key="5">
    <source>
        <dbReference type="EMBL" id="CAL5228828.1"/>
    </source>
</evidence>
<comment type="caution">
    <text evidence="5">The sequence shown here is derived from an EMBL/GenBank/DDBJ whole genome shotgun (WGS) entry which is preliminary data.</text>
</comment>
<sequence length="380" mass="42709">MHRPNPLTPFNLYSVRCLTYVIAVQACLWALELVAAESDTCSADLPDTCSGEPQKGKILGYVTPWNGRGYDVAKQHKDKLTHISPVWYQLKLQDGAPYLAGGHDADADWIADLREPITDEEAVPRIVPRVVVELERPQEYLDMLTGLKADVIKVLAKECKRSRLDGLVLEVWSTWHALGLQQQNFALLKAFLRDLHRALHRRLGFDGEPMELILAIPPPVPAREGAKPPITLSQFQQLASFIDGFSVMTYDHNAYGMPGPNAPLAWVKANLEFFKPAKADRRKVLVGLNFYGRDFSRAGVRDVLGHDYNASLERQGATLHWDEAYQEHTLVYKEGSEEHVTYYSSTRALQARMDLAQEYGAGTSIWELGQGLDGFMDVFE</sequence>
<dbReference type="Gene3D" id="3.10.50.10">
    <property type="match status" value="1"/>
</dbReference>
<dbReference type="SUPFAM" id="SSF51445">
    <property type="entry name" value="(Trans)glycosidases"/>
    <property type="match status" value="1"/>
</dbReference>
<dbReference type="Pfam" id="PF00704">
    <property type="entry name" value="Glyco_hydro_18"/>
    <property type="match status" value="1"/>
</dbReference>
<dbReference type="InterPro" id="IPR001223">
    <property type="entry name" value="Glyco_hydro18_cat"/>
</dbReference>
<proteinExistence type="inferred from homology"/>
<reference evidence="5 6" key="1">
    <citation type="submission" date="2024-06" db="EMBL/GenBank/DDBJ databases">
        <authorList>
            <person name="Kraege A."/>
            <person name="Thomma B."/>
        </authorList>
    </citation>
    <scope>NUCLEOTIDE SEQUENCE [LARGE SCALE GENOMIC DNA]</scope>
</reference>
<keyword evidence="3" id="KW-0732">Signal</keyword>
<dbReference type="EMBL" id="CAXHTA020000019">
    <property type="protein sequence ID" value="CAL5228828.1"/>
    <property type="molecule type" value="Genomic_DNA"/>
</dbReference>